<organism evidence="1 2">
    <name type="scientific">Arsukibacterium ikkense</name>
    <dbReference type="NCBI Taxonomy" id="336831"/>
    <lineage>
        <taxon>Bacteria</taxon>
        <taxon>Pseudomonadati</taxon>
        <taxon>Pseudomonadota</taxon>
        <taxon>Gammaproteobacteria</taxon>
        <taxon>Chromatiales</taxon>
        <taxon>Chromatiaceae</taxon>
        <taxon>Arsukibacterium</taxon>
    </lineage>
</organism>
<dbReference type="RefSeq" id="WP_046558218.1">
    <property type="nucleotide sequence ID" value="NZ_LAHO01000013.1"/>
</dbReference>
<evidence type="ECO:0000313" key="2">
    <source>
        <dbReference type="Proteomes" id="UP000034228"/>
    </source>
</evidence>
<accession>A0A0M2V2I7</accession>
<gene>
    <name evidence="1" type="ORF">WG68_13415</name>
</gene>
<name>A0A0M2V2I7_9GAMM</name>
<sequence>MITWCAQANISVSYANNVCTVTSEGKSLELQLTPPCNLVKIDYKDHDYFQYEDSNVFIVAGKPAPLTKVAKWSVTEADNCSLQSQAVMVTDGKVQLSAVRQDALTCPDIGLDEKVYRDFFDNMMTK</sequence>
<dbReference type="AlphaFoldDB" id="A0A0M2V2I7"/>
<protein>
    <submittedName>
        <fullName evidence="1">Uncharacterized protein</fullName>
    </submittedName>
</protein>
<dbReference type="OrthoDB" id="6402302at2"/>
<dbReference type="EMBL" id="LAHO01000013">
    <property type="protein sequence ID" value="KKO44831.1"/>
    <property type="molecule type" value="Genomic_DNA"/>
</dbReference>
<dbReference type="Proteomes" id="UP000034228">
    <property type="component" value="Unassembled WGS sequence"/>
</dbReference>
<evidence type="ECO:0000313" key="1">
    <source>
        <dbReference type="EMBL" id="KKO44831.1"/>
    </source>
</evidence>
<reference evidence="1 2" key="1">
    <citation type="submission" date="2015-03" db="EMBL/GenBank/DDBJ databases">
        <title>Draft genome sequences of two protease-producing strains of Arsukibacterium isolated from two cold and alkaline environments.</title>
        <authorList>
            <person name="Lylloff J.E."/>
            <person name="Skov L.B."/>
            <person name="Jepsen M."/>
            <person name="Hallin P.F."/>
            <person name="Sorensen S.J."/>
            <person name="Stougaard P."/>
            <person name="Glaring M.A."/>
        </authorList>
    </citation>
    <scope>NUCLEOTIDE SEQUENCE [LARGE SCALE GENOMIC DNA]</scope>
    <source>
        <strain evidence="1 2">GCM72</strain>
    </source>
</reference>
<comment type="caution">
    <text evidence="1">The sequence shown here is derived from an EMBL/GenBank/DDBJ whole genome shotgun (WGS) entry which is preliminary data.</text>
</comment>
<dbReference type="STRING" id="336831.WG68_13415"/>
<proteinExistence type="predicted"/>
<keyword evidence="2" id="KW-1185">Reference proteome</keyword>